<proteinExistence type="predicted"/>
<dbReference type="VEuPathDB" id="FungiDB:CC1G_00736"/>
<dbReference type="KEGG" id="cci:CC1G_00736"/>
<dbReference type="EMBL" id="AACS02000001">
    <property type="protein sequence ID" value="EAU92517.2"/>
    <property type="molecule type" value="Genomic_DNA"/>
</dbReference>
<evidence type="ECO:0000313" key="1">
    <source>
        <dbReference type="EMBL" id="EAU92517.2"/>
    </source>
</evidence>
<comment type="caution">
    <text evidence="1">The sequence shown here is derived from an EMBL/GenBank/DDBJ whole genome shotgun (WGS) entry which is preliminary data.</text>
</comment>
<keyword evidence="2" id="KW-1185">Reference proteome</keyword>
<dbReference type="RefSeq" id="XP_001829557.2">
    <property type="nucleotide sequence ID" value="XM_001829505.2"/>
</dbReference>
<accession>A8N3I0</accession>
<evidence type="ECO:0000313" key="2">
    <source>
        <dbReference type="Proteomes" id="UP000001861"/>
    </source>
</evidence>
<dbReference type="GeneID" id="6005990"/>
<name>A8N3I0_COPC7</name>
<dbReference type="InParanoid" id="A8N3I0"/>
<dbReference type="AlphaFoldDB" id="A8N3I0"/>
<dbReference type="HOGENOM" id="CLU_2979007_0_0_1"/>
<organism evidence="1 2">
    <name type="scientific">Coprinopsis cinerea (strain Okayama-7 / 130 / ATCC MYA-4618 / FGSC 9003)</name>
    <name type="common">Inky cap fungus</name>
    <name type="synonym">Hormographiella aspergillata</name>
    <dbReference type="NCBI Taxonomy" id="240176"/>
    <lineage>
        <taxon>Eukaryota</taxon>
        <taxon>Fungi</taxon>
        <taxon>Dikarya</taxon>
        <taxon>Basidiomycota</taxon>
        <taxon>Agaricomycotina</taxon>
        <taxon>Agaricomycetes</taxon>
        <taxon>Agaricomycetidae</taxon>
        <taxon>Agaricales</taxon>
        <taxon>Agaricineae</taxon>
        <taxon>Psathyrellaceae</taxon>
        <taxon>Coprinopsis</taxon>
    </lineage>
</organism>
<gene>
    <name evidence="1" type="ORF">CC1G_00736</name>
</gene>
<sequence>MTYYLHAYSYLGGYWYPSGLTLCGLLAGACSHSETAQKHTTNYFRKSTTPKTSYAQKE</sequence>
<dbReference type="Proteomes" id="UP000001861">
    <property type="component" value="Unassembled WGS sequence"/>
</dbReference>
<reference evidence="1 2" key="1">
    <citation type="journal article" date="2010" name="Proc. Natl. Acad. Sci. U.S.A.">
        <title>Insights into evolution of multicellular fungi from the assembled chromosomes of the mushroom Coprinopsis cinerea (Coprinus cinereus).</title>
        <authorList>
            <person name="Stajich J.E."/>
            <person name="Wilke S.K."/>
            <person name="Ahren D."/>
            <person name="Au C.H."/>
            <person name="Birren B.W."/>
            <person name="Borodovsky M."/>
            <person name="Burns C."/>
            <person name="Canback B."/>
            <person name="Casselton L.A."/>
            <person name="Cheng C.K."/>
            <person name="Deng J."/>
            <person name="Dietrich F.S."/>
            <person name="Fargo D.C."/>
            <person name="Farman M.L."/>
            <person name="Gathman A.C."/>
            <person name="Goldberg J."/>
            <person name="Guigo R."/>
            <person name="Hoegger P.J."/>
            <person name="Hooker J.B."/>
            <person name="Huggins A."/>
            <person name="James T.Y."/>
            <person name="Kamada T."/>
            <person name="Kilaru S."/>
            <person name="Kodira C."/>
            <person name="Kues U."/>
            <person name="Kupfer D."/>
            <person name="Kwan H.S."/>
            <person name="Lomsadze A."/>
            <person name="Li W."/>
            <person name="Lilly W.W."/>
            <person name="Ma L.J."/>
            <person name="Mackey A.J."/>
            <person name="Manning G."/>
            <person name="Martin F."/>
            <person name="Muraguchi H."/>
            <person name="Natvig D.O."/>
            <person name="Palmerini H."/>
            <person name="Ramesh M.A."/>
            <person name="Rehmeyer C.J."/>
            <person name="Roe B.A."/>
            <person name="Shenoy N."/>
            <person name="Stanke M."/>
            <person name="Ter-Hovhannisyan V."/>
            <person name="Tunlid A."/>
            <person name="Velagapudi R."/>
            <person name="Vision T.J."/>
            <person name="Zeng Q."/>
            <person name="Zolan M.E."/>
            <person name="Pukkila P.J."/>
        </authorList>
    </citation>
    <scope>NUCLEOTIDE SEQUENCE [LARGE SCALE GENOMIC DNA]</scope>
    <source>
        <strain evidence="2">Okayama-7 / 130 / ATCC MYA-4618 / FGSC 9003</strain>
    </source>
</reference>
<protein>
    <submittedName>
        <fullName evidence="1">Uncharacterized protein</fullName>
    </submittedName>
</protein>